<protein>
    <submittedName>
        <fullName evidence="1">Uncharacterized protein</fullName>
    </submittedName>
</protein>
<dbReference type="RefSeq" id="WP_353540475.1">
    <property type="nucleotide sequence ID" value="NZ_BAABRN010000001.1"/>
</dbReference>
<gene>
    <name evidence="1" type="ORF">Dxin01_00213</name>
</gene>
<sequence length="161" mass="18595">MTRKFRIDNPMHHYDSKYLNEALFLDESRTDEQYGLISLVRFDDLGKYPMGPRVLIVDRMECVEVTERASDMPDGTFTCRISNGCVEFELPGQPSRPTFQETPSDAEVLTLKQIEDSGDELEDEEVYWATDSHESDMLTYIYKKPIWATRAVVECPPKTGR</sequence>
<name>A0ABP9V5D8_9DEIO</name>
<dbReference type="Proteomes" id="UP001458946">
    <property type="component" value="Unassembled WGS sequence"/>
</dbReference>
<proteinExistence type="predicted"/>
<accession>A0ABP9V5D8</accession>
<keyword evidence="2" id="KW-1185">Reference proteome</keyword>
<comment type="caution">
    <text evidence="1">The sequence shown here is derived from an EMBL/GenBank/DDBJ whole genome shotgun (WGS) entry which is preliminary data.</text>
</comment>
<organism evidence="1 2">
    <name type="scientific">Deinococcus xinjiangensis</name>
    <dbReference type="NCBI Taxonomy" id="457454"/>
    <lineage>
        <taxon>Bacteria</taxon>
        <taxon>Thermotogati</taxon>
        <taxon>Deinococcota</taxon>
        <taxon>Deinococci</taxon>
        <taxon>Deinococcales</taxon>
        <taxon>Deinococcaceae</taxon>
        <taxon>Deinococcus</taxon>
    </lineage>
</organism>
<reference evidence="1 2" key="1">
    <citation type="submission" date="2024-02" db="EMBL/GenBank/DDBJ databases">
        <title>Deinococcus xinjiangensis NBRC 107630.</title>
        <authorList>
            <person name="Ichikawa N."/>
            <person name="Katano-Makiyama Y."/>
            <person name="Hidaka K."/>
        </authorList>
    </citation>
    <scope>NUCLEOTIDE SEQUENCE [LARGE SCALE GENOMIC DNA]</scope>
    <source>
        <strain evidence="1 2">NBRC 107630</strain>
    </source>
</reference>
<evidence type="ECO:0000313" key="1">
    <source>
        <dbReference type="EMBL" id="GAA5500492.1"/>
    </source>
</evidence>
<dbReference type="EMBL" id="BAABRN010000001">
    <property type="protein sequence ID" value="GAA5500492.1"/>
    <property type="molecule type" value="Genomic_DNA"/>
</dbReference>
<evidence type="ECO:0000313" key="2">
    <source>
        <dbReference type="Proteomes" id="UP001458946"/>
    </source>
</evidence>